<evidence type="ECO:0000313" key="3">
    <source>
        <dbReference type="EMBL" id="KIU26525.1"/>
    </source>
</evidence>
<dbReference type="NCBIfam" id="TIGR01841">
    <property type="entry name" value="phasin"/>
    <property type="match status" value="1"/>
</dbReference>
<evidence type="ECO:0000259" key="2">
    <source>
        <dbReference type="Pfam" id="PF09361"/>
    </source>
</evidence>
<dbReference type="EMBL" id="JXTP01000074">
    <property type="protein sequence ID" value="KIU26525.1"/>
    <property type="molecule type" value="Genomic_DNA"/>
</dbReference>
<feature type="domain" description="Phasin" evidence="2">
    <location>
        <begin position="160"/>
        <end position="259"/>
    </location>
</feature>
<dbReference type="PATRIC" id="fig|1549858.7.peg.3921"/>
<feature type="compositionally biased region" description="Low complexity" evidence="1">
    <location>
        <begin position="30"/>
        <end position="45"/>
    </location>
</feature>
<protein>
    <recommendedName>
        <fullName evidence="2">Phasin domain-containing protein</fullName>
    </recommendedName>
</protein>
<name>A0A0D1M3L0_9SPHN</name>
<organism evidence="3 4">
    <name type="scientific">Sphingomonas melonis</name>
    <dbReference type="NCBI Taxonomy" id="152682"/>
    <lineage>
        <taxon>Bacteria</taxon>
        <taxon>Pseudomonadati</taxon>
        <taxon>Pseudomonadota</taxon>
        <taxon>Alphaproteobacteria</taxon>
        <taxon>Sphingomonadales</taxon>
        <taxon>Sphingomonadaceae</taxon>
        <taxon>Sphingomonas</taxon>
    </lineage>
</organism>
<dbReference type="InterPro" id="IPR010127">
    <property type="entry name" value="Phasin_subfam-1"/>
</dbReference>
<dbReference type="Pfam" id="PF09361">
    <property type="entry name" value="Phasin_2"/>
    <property type="match status" value="1"/>
</dbReference>
<feature type="compositionally biased region" description="Pro residues" evidence="1">
    <location>
        <begin position="1"/>
        <end position="11"/>
    </location>
</feature>
<dbReference type="InterPro" id="IPR018968">
    <property type="entry name" value="Phasin"/>
</dbReference>
<accession>A0A0D1M3L0</accession>
<feature type="region of interest" description="Disordered" evidence="1">
    <location>
        <begin position="1"/>
        <end position="45"/>
    </location>
</feature>
<reference evidence="3 4" key="1">
    <citation type="submission" date="2015-01" db="EMBL/GenBank/DDBJ databases">
        <title>Genome of Sphingomonas taxi strain 30a.</title>
        <authorList>
            <person name="Eevers N."/>
            <person name="Van Hamme J."/>
            <person name="Bottos E."/>
            <person name="Weyens N."/>
            <person name="Vangronsveld J."/>
        </authorList>
    </citation>
    <scope>NUCLEOTIDE SEQUENCE [LARGE SCALE GENOMIC DNA]</scope>
    <source>
        <strain evidence="3 4">30a</strain>
    </source>
</reference>
<evidence type="ECO:0000256" key="1">
    <source>
        <dbReference type="SAM" id="MobiDB-lite"/>
    </source>
</evidence>
<proteinExistence type="predicted"/>
<dbReference type="AlphaFoldDB" id="A0A0D1M3L0"/>
<comment type="caution">
    <text evidence="3">The sequence shown here is derived from an EMBL/GenBank/DDBJ whole genome shotgun (WGS) entry which is preliminary data.</text>
</comment>
<sequence length="270" mass="28016">MDDTAPKPPVKPAKVARRPERPVATTPQSAVKPSLPKAKVAKKSVPAVPLATKPTAADIVPPLASIVPASVVPDVAVEAAPVTHAPAPELPVAPNAAARPPVVPTTDPIAAATTAPIAPHAAKEVIMETIETVTAKTQTAFADATERAKGAVEKSQKMFEDANEFGKGNIEAMVESSKIAVRGLEALGQDAAAFAKKSFEEATAAAKTMTSVKSPTDFFKLQSDYARSAFDAMVQQTSRNTEAMLKLAGEVAQPLSNRVALAAEKMKVVA</sequence>
<dbReference type="Proteomes" id="UP000033203">
    <property type="component" value="Unassembled WGS sequence"/>
</dbReference>
<gene>
    <name evidence="3" type="ORF">SR41_13870</name>
</gene>
<evidence type="ECO:0000313" key="4">
    <source>
        <dbReference type="Proteomes" id="UP000033203"/>
    </source>
</evidence>